<keyword evidence="3" id="KW-0342">GTP-binding</keyword>
<dbReference type="Proteomes" id="UP000694888">
    <property type="component" value="Unplaced"/>
</dbReference>
<dbReference type="Pfam" id="PF04548">
    <property type="entry name" value="AIG1"/>
    <property type="match status" value="1"/>
</dbReference>
<dbReference type="SUPFAM" id="SSF52540">
    <property type="entry name" value="P-loop containing nucleoside triphosphate hydrolases"/>
    <property type="match status" value="1"/>
</dbReference>
<evidence type="ECO:0000256" key="3">
    <source>
        <dbReference type="ARBA" id="ARBA00023134"/>
    </source>
</evidence>
<evidence type="ECO:0000256" key="1">
    <source>
        <dbReference type="ARBA" id="ARBA00008535"/>
    </source>
</evidence>
<dbReference type="PANTHER" id="PTHR10903:SF184">
    <property type="entry name" value="GTP-BINDING PROTEIN A"/>
    <property type="match status" value="1"/>
</dbReference>
<dbReference type="RefSeq" id="XP_005095422.1">
    <property type="nucleotide sequence ID" value="XM_005095365.3"/>
</dbReference>
<proteinExistence type="inferred from homology"/>
<evidence type="ECO:0000313" key="6">
    <source>
        <dbReference type="RefSeq" id="XP_005095422.1"/>
    </source>
</evidence>
<keyword evidence="2" id="KW-0547">Nucleotide-binding</keyword>
<dbReference type="PANTHER" id="PTHR10903">
    <property type="entry name" value="GTPASE, IMAP FAMILY MEMBER-RELATED"/>
    <property type="match status" value="1"/>
</dbReference>
<gene>
    <name evidence="6" type="primary">LOC101858097</name>
</gene>
<dbReference type="PROSITE" id="PS51720">
    <property type="entry name" value="G_AIG1"/>
    <property type="match status" value="1"/>
</dbReference>
<dbReference type="Gene3D" id="3.40.50.300">
    <property type="entry name" value="P-loop containing nucleotide triphosphate hydrolases"/>
    <property type="match status" value="1"/>
</dbReference>
<feature type="domain" description="AIG1-type G" evidence="4">
    <location>
        <begin position="2"/>
        <end position="223"/>
    </location>
</feature>
<organism evidence="5 6">
    <name type="scientific">Aplysia californica</name>
    <name type="common">California sea hare</name>
    <dbReference type="NCBI Taxonomy" id="6500"/>
    <lineage>
        <taxon>Eukaryota</taxon>
        <taxon>Metazoa</taxon>
        <taxon>Spiralia</taxon>
        <taxon>Lophotrochozoa</taxon>
        <taxon>Mollusca</taxon>
        <taxon>Gastropoda</taxon>
        <taxon>Heterobranchia</taxon>
        <taxon>Euthyneura</taxon>
        <taxon>Tectipleura</taxon>
        <taxon>Aplysiida</taxon>
        <taxon>Aplysioidea</taxon>
        <taxon>Aplysiidae</taxon>
        <taxon>Aplysia</taxon>
    </lineage>
</organism>
<evidence type="ECO:0000259" key="4">
    <source>
        <dbReference type="PROSITE" id="PS51720"/>
    </source>
</evidence>
<protein>
    <submittedName>
        <fullName evidence="6">GTPase IMAP family member 4</fullName>
    </submittedName>
</protein>
<name>A0ABM0JJY4_APLCA</name>
<dbReference type="InterPro" id="IPR027417">
    <property type="entry name" value="P-loop_NTPase"/>
</dbReference>
<comment type="similarity">
    <text evidence="1">Belongs to the TRAFAC class TrmE-Era-EngA-EngB-Septin-like GTPase superfamily. AIG1/Toc34/Toc159-like paraseptin GTPase family. IAN subfamily.</text>
</comment>
<evidence type="ECO:0000256" key="2">
    <source>
        <dbReference type="ARBA" id="ARBA00022741"/>
    </source>
</evidence>
<dbReference type="InterPro" id="IPR045058">
    <property type="entry name" value="GIMA/IAN/Toc"/>
</dbReference>
<evidence type="ECO:0000313" key="5">
    <source>
        <dbReference type="Proteomes" id="UP000694888"/>
    </source>
</evidence>
<reference evidence="6" key="1">
    <citation type="submission" date="2025-08" db="UniProtKB">
        <authorList>
            <consortium name="RefSeq"/>
        </authorList>
    </citation>
    <scope>IDENTIFICATION</scope>
</reference>
<dbReference type="GeneID" id="101858097"/>
<sequence>MCADLTVMLLGKTGHGKSSTGNSILGEEVFDVSDSSQSYTKVVRRGTNRIDCRQISVIDTPGLYDTHDFDPTTEISKTTEYIRVGFNMSLHNRVDAFLLVLPYGTRHTNEEAAAVRALERTSLDRKLWDRCIVVFTSGSDFLLFRRKFRRPITFMDWCMNQGGSLGELLQRVEYRCLLFENLRSTDIQEREQRQNLFREVDYIRRHCGTFTKSDFEKVINKSKSFFSRIKSACTIL</sequence>
<accession>A0ABM0JJY4</accession>
<keyword evidence="5" id="KW-1185">Reference proteome</keyword>
<dbReference type="InterPro" id="IPR006703">
    <property type="entry name" value="G_AIG1"/>
</dbReference>